<evidence type="ECO:0000256" key="1">
    <source>
        <dbReference type="ARBA" id="ARBA00004123"/>
    </source>
</evidence>
<keyword evidence="7" id="KW-1185">Reference proteome</keyword>
<dbReference type="PANTHER" id="PTHR31920">
    <property type="entry name" value="B3 DOMAIN-CONTAINING"/>
    <property type="match status" value="1"/>
</dbReference>
<evidence type="ECO:0000256" key="2">
    <source>
        <dbReference type="ARBA" id="ARBA00023015"/>
    </source>
</evidence>
<comment type="caution">
    <text evidence="6">The sequence shown here is derived from an EMBL/GenBank/DDBJ whole genome shotgun (WGS) entry which is preliminary data.</text>
</comment>
<sequence length="264" mass="30505">MPGNALEMESGRKTAKTGAEEVTRLVWIVTRVVWVEEIRDTATAFPHDSCGPSTSLRFSSLTLTAVLARPEAHLRRSRLHRIPFRCSVMAGDWTRFFKIILDTQMSSLSLPPAICEYHESELPKKCIIETREGREYEVMMKMVDNGPTLVDGWDTYVQEEYIELHNIMFFKRKSKFHFDVMPIPMPFWRDHIEDNYDNYTTAVLIFDKKVYKLDVIHGNGKKLLQYRGARKFVIDSGIVVGSSCMFTHVGPHKPDDVITFRVKI</sequence>
<accession>A0A5A7P5L5</accession>
<dbReference type="SUPFAM" id="SSF101936">
    <property type="entry name" value="DNA-binding pseudobarrel domain"/>
    <property type="match status" value="2"/>
</dbReference>
<proteinExistence type="predicted"/>
<keyword evidence="2" id="KW-0805">Transcription regulation</keyword>
<keyword evidence="5" id="KW-0539">Nucleus</keyword>
<dbReference type="InterPro" id="IPR050655">
    <property type="entry name" value="Plant_B3_domain"/>
</dbReference>
<keyword evidence="4" id="KW-0804">Transcription</keyword>
<protein>
    <submittedName>
        <fullName evidence="6">B3 domain-containing protein</fullName>
    </submittedName>
</protein>
<organism evidence="6 7">
    <name type="scientific">Striga asiatica</name>
    <name type="common">Asiatic witchweed</name>
    <name type="synonym">Buchnera asiatica</name>
    <dbReference type="NCBI Taxonomy" id="4170"/>
    <lineage>
        <taxon>Eukaryota</taxon>
        <taxon>Viridiplantae</taxon>
        <taxon>Streptophyta</taxon>
        <taxon>Embryophyta</taxon>
        <taxon>Tracheophyta</taxon>
        <taxon>Spermatophyta</taxon>
        <taxon>Magnoliopsida</taxon>
        <taxon>eudicotyledons</taxon>
        <taxon>Gunneridae</taxon>
        <taxon>Pentapetalae</taxon>
        <taxon>asterids</taxon>
        <taxon>lamiids</taxon>
        <taxon>Lamiales</taxon>
        <taxon>Orobanchaceae</taxon>
        <taxon>Buchnereae</taxon>
        <taxon>Striga</taxon>
    </lineage>
</organism>
<gene>
    <name evidence="6" type="ORF">STAS_04002</name>
</gene>
<keyword evidence="3" id="KW-0238">DNA-binding</keyword>
<evidence type="ECO:0000313" key="6">
    <source>
        <dbReference type="EMBL" id="GER28225.1"/>
    </source>
</evidence>
<dbReference type="Proteomes" id="UP000325081">
    <property type="component" value="Unassembled WGS sequence"/>
</dbReference>
<comment type="subcellular location">
    <subcellularLocation>
        <location evidence="1">Nucleus</location>
    </subcellularLocation>
</comment>
<dbReference type="PANTHER" id="PTHR31920:SF135">
    <property type="entry name" value="B3 DOMAIN-CONTAINING PROTEIN OS03G0621600-RELATED"/>
    <property type="match status" value="1"/>
</dbReference>
<reference evidence="7" key="1">
    <citation type="journal article" date="2019" name="Curr. Biol.">
        <title>Genome Sequence of Striga asiatica Provides Insight into the Evolution of Plant Parasitism.</title>
        <authorList>
            <person name="Yoshida S."/>
            <person name="Kim S."/>
            <person name="Wafula E.K."/>
            <person name="Tanskanen J."/>
            <person name="Kim Y.M."/>
            <person name="Honaas L."/>
            <person name="Yang Z."/>
            <person name="Spallek T."/>
            <person name="Conn C.E."/>
            <person name="Ichihashi Y."/>
            <person name="Cheong K."/>
            <person name="Cui S."/>
            <person name="Der J.P."/>
            <person name="Gundlach H."/>
            <person name="Jiao Y."/>
            <person name="Hori C."/>
            <person name="Ishida J.K."/>
            <person name="Kasahara H."/>
            <person name="Kiba T."/>
            <person name="Kim M.S."/>
            <person name="Koo N."/>
            <person name="Laohavisit A."/>
            <person name="Lee Y.H."/>
            <person name="Lumba S."/>
            <person name="McCourt P."/>
            <person name="Mortimer J.C."/>
            <person name="Mutuku J.M."/>
            <person name="Nomura T."/>
            <person name="Sasaki-Sekimoto Y."/>
            <person name="Seto Y."/>
            <person name="Wang Y."/>
            <person name="Wakatake T."/>
            <person name="Sakakibara H."/>
            <person name="Demura T."/>
            <person name="Yamaguchi S."/>
            <person name="Yoneyama K."/>
            <person name="Manabe R.I."/>
            <person name="Nelson D.C."/>
            <person name="Schulman A.H."/>
            <person name="Timko M.P."/>
            <person name="dePamphilis C.W."/>
            <person name="Choi D."/>
            <person name="Shirasu K."/>
        </authorList>
    </citation>
    <scope>NUCLEOTIDE SEQUENCE [LARGE SCALE GENOMIC DNA]</scope>
    <source>
        <strain evidence="7">cv. UVA1</strain>
    </source>
</reference>
<dbReference type="EMBL" id="BKCP01002336">
    <property type="protein sequence ID" value="GER28225.1"/>
    <property type="molecule type" value="Genomic_DNA"/>
</dbReference>
<dbReference type="GO" id="GO:0003677">
    <property type="term" value="F:DNA binding"/>
    <property type="evidence" value="ECO:0007669"/>
    <property type="project" value="UniProtKB-KW"/>
</dbReference>
<dbReference type="OrthoDB" id="1864528at2759"/>
<dbReference type="AlphaFoldDB" id="A0A5A7P5L5"/>
<evidence type="ECO:0000256" key="3">
    <source>
        <dbReference type="ARBA" id="ARBA00023125"/>
    </source>
</evidence>
<dbReference type="Gene3D" id="2.40.330.10">
    <property type="entry name" value="DNA-binding pseudobarrel domain"/>
    <property type="match status" value="2"/>
</dbReference>
<name>A0A5A7P5L5_STRAF</name>
<evidence type="ECO:0000256" key="5">
    <source>
        <dbReference type="ARBA" id="ARBA00023242"/>
    </source>
</evidence>
<dbReference type="InterPro" id="IPR015300">
    <property type="entry name" value="DNA-bd_pseudobarrel_sf"/>
</dbReference>
<evidence type="ECO:0000313" key="7">
    <source>
        <dbReference type="Proteomes" id="UP000325081"/>
    </source>
</evidence>
<evidence type="ECO:0000256" key="4">
    <source>
        <dbReference type="ARBA" id="ARBA00023163"/>
    </source>
</evidence>
<dbReference type="GO" id="GO:0005634">
    <property type="term" value="C:nucleus"/>
    <property type="evidence" value="ECO:0007669"/>
    <property type="project" value="UniProtKB-SubCell"/>
</dbReference>